<proteinExistence type="predicted"/>
<dbReference type="KEGG" id="tng:GSTEN00032014G001"/>
<organism evidence="2">
    <name type="scientific">Tetraodon nigroviridis</name>
    <name type="common">Spotted green pufferfish</name>
    <name type="synonym">Chelonodon nigroviridis</name>
    <dbReference type="NCBI Taxonomy" id="99883"/>
    <lineage>
        <taxon>Eukaryota</taxon>
        <taxon>Metazoa</taxon>
        <taxon>Chordata</taxon>
        <taxon>Craniata</taxon>
        <taxon>Vertebrata</taxon>
        <taxon>Euteleostomi</taxon>
        <taxon>Actinopterygii</taxon>
        <taxon>Neopterygii</taxon>
        <taxon>Teleostei</taxon>
        <taxon>Neoteleostei</taxon>
        <taxon>Acanthomorphata</taxon>
        <taxon>Eupercaria</taxon>
        <taxon>Tetraodontiformes</taxon>
        <taxon>Tetradontoidea</taxon>
        <taxon>Tetraodontidae</taxon>
        <taxon>Tetraodon</taxon>
    </lineage>
</organism>
<feature type="region of interest" description="Disordered" evidence="1">
    <location>
        <begin position="1"/>
        <end position="23"/>
    </location>
</feature>
<evidence type="ECO:0000313" key="2">
    <source>
        <dbReference type="EMBL" id="CAG10395.1"/>
    </source>
</evidence>
<comment type="caution">
    <text evidence="2">The sequence shown here is derived from an EMBL/GenBank/DDBJ whole genome shotgun (WGS) entry which is preliminary data.</text>
</comment>
<sequence>MHCSLTSLRPLKMNGNIDPSQARPPVSQIWTVWDMCLDERRIFTCHCRPKDEASEVWR</sequence>
<reference evidence="2" key="1">
    <citation type="journal article" date="2004" name="Nature">
        <title>Genome duplication in the teleost fish Tetraodon nigroviridis reveals the early vertebrate proto-karyotype.</title>
        <authorList>
            <person name="Jaillon O."/>
            <person name="Aury J.-M."/>
            <person name="Brunet F."/>
            <person name="Petit J.-L."/>
            <person name="Stange-Thomann N."/>
            <person name="Mauceli E."/>
            <person name="Bouneau L."/>
            <person name="Fischer C."/>
            <person name="Ozouf-Costaz C."/>
            <person name="Bernot A."/>
            <person name="Nicaud S."/>
            <person name="Jaffe D."/>
            <person name="Fisher S."/>
            <person name="Lutfalla G."/>
            <person name="Dossat C."/>
            <person name="Segurens B."/>
            <person name="Dasilva C."/>
            <person name="Salanoubat M."/>
            <person name="Levy M."/>
            <person name="Boudet N."/>
            <person name="Castellano S."/>
            <person name="Anthouard V."/>
            <person name="Jubin C."/>
            <person name="Castelli V."/>
            <person name="Katinka M."/>
            <person name="Vacherie B."/>
            <person name="Biemont C."/>
            <person name="Skalli Z."/>
            <person name="Cattolico L."/>
            <person name="Poulain J."/>
            <person name="De Berardinis V."/>
            <person name="Cruaud C."/>
            <person name="Duprat S."/>
            <person name="Brottier P."/>
            <person name="Coutanceau J.-P."/>
            <person name="Gouzy J."/>
            <person name="Parra G."/>
            <person name="Lardier G."/>
            <person name="Chapple C."/>
            <person name="McKernan K.J."/>
            <person name="McEwan P."/>
            <person name="Bosak S."/>
            <person name="Kellis M."/>
            <person name="Volff J.-N."/>
            <person name="Guigo R."/>
            <person name="Zody M.C."/>
            <person name="Mesirov J."/>
            <person name="Lindblad-Toh K."/>
            <person name="Birren B."/>
            <person name="Nusbaum C."/>
            <person name="Kahn D."/>
            <person name="Robinson-Rechavi M."/>
            <person name="Laudet V."/>
            <person name="Schachter V."/>
            <person name="Quetier F."/>
            <person name="Saurin W."/>
            <person name="Scarpelli C."/>
            <person name="Wincker P."/>
            <person name="Lander E.S."/>
            <person name="Weissenbach J."/>
            <person name="Roest Crollius H."/>
        </authorList>
    </citation>
    <scope>NUCLEOTIDE SEQUENCE [LARGE SCALE GENOMIC DNA]</scope>
</reference>
<gene>
    <name evidence="2" type="ORF">GSTENG00032014001</name>
</gene>
<dbReference type="AlphaFoldDB" id="Q4RMI7"/>
<name>Q4RMI7_TETNG</name>
<protein>
    <submittedName>
        <fullName evidence="2">(spotted green pufferfish) hypothetical protein</fullName>
    </submittedName>
</protein>
<evidence type="ECO:0000256" key="1">
    <source>
        <dbReference type="SAM" id="MobiDB-lite"/>
    </source>
</evidence>
<accession>Q4RMI7</accession>
<dbReference type="EMBL" id="CAAE01015019">
    <property type="protein sequence ID" value="CAG10395.1"/>
    <property type="molecule type" value="Genomic_DNA"/>
</dbReference>
<reference evidence="2" key="2">
    <citation type="submission" date="2004-02" db="EMBL/GenBank/DDBJ databases">
        <authorList>
            <consortium name="Genoscope"/>
            <consortium name="Whitehead Institute Centre for Genome Research"/>
        </authorList>
    </citation>
    <scope>NUCLEOTIDE SEQUENCE</scope>
</reference>